<dbReference type="AlphaFoldDB" id="A0A2P8VJY8"/>
<protein>
    <submittedName>
        <fullName evidence="1">Uncharacterized protein</fullName>
    </submittedName>
</protein>
<organism evidence="1 2">
    <name type="scientific">Siccibacter turicensis</name>
    <dbReference type="NCBI Taxonomy" id="357233"/>
    <lineage>
        <taxon>Bacteria</taxon>
        <taxon>Pseudomonadati</taxon>
        <taxon>Pseudomonadota</taxon>
        <taxon>Gammaproteobacteria</taxon>
        <taxon>Enterobacterales</taxon>
        <taxon>Enterobacteriaceae</taxon>
        <taxon>Siccibacter</taxon>
    </lineage>
</organism>
<dbReference type="RefSeq" id="WP_106877363.1">
    <property type="nucleotide sequence ID" value="NZ_DHYB01000029.1"/>
</dbReference>
<name>A0A2P8VJY8_9ENTR</name>
<dbReference type="OrthoDB" id="6607324at2"/>
<reference evidence="1 2" key="1">
    <citation type="submission" date="2018-03" db="EMBL/GenBank/DDBJ databases">
        <title>Draft genome sequence of the first documented clinical Siccibacter turicensis isolate in Austria.</title>
        <authorList>
            <person name="Lepuschitz S."/>
            <person name="Pekard-Amenitsch S."/>
            <person name="Haunold R."/>
            <person name="Schill S."/>
            <person name="Mach R."/>
            <person name="Allerberger F."/>
            <person name="Ruppitsch W."/>
            <person name="Forsythe S.J."/>
        </authorList>
    </citation>
    <scope>NUCLEOTIDE SEQUENCE [LARGE SCALE GENOMIC DNA]</scope>
    <source>
        <strain evidence="1 2">6100069499-17</strain>
    </source>
</reference>
<dbReference type="Proteomes" id="UP000240212">
    <property type="component" value="Unassembled WGS sequence"/>
</dbReference>
<dbReference type="EMBL" id="PYEP01000004">
    <property type="protein sequence ID" value="PSN07770.1"/>
    <property type="molecule type" value="Genomic_DNA"/>
</dbReference>
<keyword evidence="2" id="KW-1185">Reference proteome</keyword>
<accession>A0A2P8VJY8</accession>
<gene>
    <name evidence="1" type="ORF">C7G83_11665</name>
</gene>
<evidence type="ECO:0000313" key="1">
    <source>
        <dbReference type="EMBL" id="PSN07770.1"/>
    </source>
</evidence>
<comment type="caution">
    <text evidence="1">The sequence shown here is derived from an EMBL/GenBank/DDBJ whole genome shotgun (WGS) entry which is preliminary data.</text>
</comment>
<proteinExistence type="predicted"/>
<sequence length="190" mass="20952">MQDASRNTDLYFIVEQLYPRDGLLPSLGEIGPSVMQVYRTVYELTVKQDIFLDGERISPGNTTLWQSFKYLAGGKITVTDSPGPECLYKLAYSGSEVITVPLAGFESDRLSLLSKKSVFTPTLFNFGHDPVKNISLYGRGGLSFFMEDGGQEAPVAAARYNRRTGELRVITSRSELSKLMSTAAASCKQQ</sequence>
<evidence type="ECO:0000313" key="2">
    <source>
        <dbReference type="Proteomes" id="UP000240212"/>
    </source>
</evidence>